<keyword evidence="3" id="KW-1185">Reference proteome</keyword>
<accession>A0AAJ0AFI4</accession>
<gene>
    <name evidence="2" type="ORF">BDP55DRAFT_635827</name>
</gene>
<evidence type="ECO:0000313" key="2">
    <source>
        <dbReference type="EMBL" id="KAK1671387.1"/>
    </source>
</evidence>
<organism evidence="2 3">
    <name type="scientific">Colletotrichum godetiae</name>
    <dbReference type="NCBI Taxonomy" id="1209918"/>
    <lineage>
        <taxon>Eukaryota</taxon>
        <taxon>Fungi</taxon>
        <taxon>Dikarya</taxon>
        <taxon>Ascomycota</taxon>
        <taxon>Pezizomycotina</taxon>
        <taxon>Sordariomycetes</taxon>
        <taxon>Hypocreomycetidae</taxon>
        <taxon>Glomerellales</taxon>
        <taxon>Glomerellaceae</taxon>
        <taxon>Colletotrichum</taxon>
        <taxon>Colletotrichum acutatum species complex</taxon>
    </lineage>
</organism>
<feature type="region of interest" description="Disordered" evidence="1">
    <location>
        <begin position="35"/>
        <end position="55"/>
    </location>
</feature>
<protein>
    <submittedName>
        <fullName evidence="2">Uncharacterized protein</fullName>
    </submittedName>
</protein>
<proteinExistence type="predicted"/>
<sequence>MNSQRPSKNRNYFYSSCCLLADLLGLPKAENPRETLVSSHGDLGRVTPTPPHHRQGCRRIEDVEADQSPAARTRLYASPKLQKLARYLASANTYMEFGRGCGHRGYESLSVLRYFKLTSPKATYFGKLAVRKGFLARRIMGLVSISSHAGSCWSIM</sequence>
<evidence type="ECO:0000256" key="1">
    <source>
        <dbReference type="SAM" id="MobiDB-lite"/>
    </source>
</evidence>
<dbReference type="RefSeq" id="XP_060425390.1">
    <property type="nucleotide sequence ID" value="XM_060572822.1"/>
</dbReference>
<dbReference type="EMBL" id="JAHMHR010000047">
    <property type="protein sequence ID" value="KAK1671387.1"/>
    <property type="molecule type" value="Genomic_DNA"/>
</dbReference>
<name>A0AAJ0AFI4_9PEZI</name>
<evidence type="ECO:0000313" key="3">
    <source>
        <dbReference type="Proteomes" id="UP001224890"/>
    </source>
</evidence>
<reference evidence="2" key="1">
    <citation type="submission" date="2021-06" db="EMBL/GenBank/DDBJ databases">
        <title>Comparative genomics, transcriptomics and evolutionary studies reveal genomic signatures of adaptation to plant cell wall in hemibiotrophic fungi.</title>
        <authorList>
            <consortium name="DOE Joint Genome Institute"/>
            <person name="Baroncelli R."/>
            <person name="Diaz J.F."/>
            <person name="Benocci T."/>
            <person name="Peng M."/>
            <person name="Battaglia E."/>
            <person name="Haridas S."/>
            <person name="Andreopoulos W."/>
            <person name="Labutti K."/>
            <person name="Pangilinan J."/>
            <person name="Floch G.L."/>
            <person name="Makela M.R."/>
            <person name="Henrissat B."/>
            <person name="Grigoriev I.V."/>
            <person name="Crouch J.A."/>
            <person name="De Vries R.P."/>
            <person name="Sukno S.A."/>
            <person name="Thon M.R."/>
        </authorList>
    </citation>
    <scope>NUCLEOTIDE SEQUENCE</scope>
    <source>
        <strain evidence="2">CBS 193.32</strain>
    </source>
</reference>
<dbReference type="GeneID" id="85457348"/>
<dbReference type="AlphaFoldDB" id="A0AAJ0AFI4"/>
<comment type="caution">
    <text evidence="2">The sequence shown here is derived from an EMBL/GenBank/DDBJ whole genome shotgun (WGS) entry which is preliminary data.</text>
</comment>
<dbReference type="Proteomes" id="UP001224890">
    <property type="component" value="Unassembled WGS sequence"/>
</dbReference>